<dbReference type="SUPFAM" id="SSF52540">
    <property type="entry name" value="P-loop containing nucleoside triphosphate hydrolases"/>
    <property type="match status" value="1"/>
</dbReference>
<dbReference type="InterPro" id="IPR000792">
    <property type="entry name" value="Tscrpt_reg_LuxR_C"/>
</dbReference>
<reference evidence="5 6" key="1">
    <citation type="submission" date="2017-12" db="EMBL/GenBank/DDBJ databases">
        <title>Genome sequence of the active heterotrophic nitrifier-denitrifier, Cupriavidus pauculus UM1.</title>
        <authorList>
            <person name="Putonti C."/>
            <person name="Castignetti D."/>
        </authorList>
    </citation>
    <scope>NUCLEOTIDE SEQUENCE [LARGE SCALE GENOMIC DNA]</scope>
    <source>
        <strain evidence="5 6">UM1</strain>
    </source>
</reference>
<dbReference type="Pfam" id="PF25873">
    <property type="entry name" value="WHD_MalT"/>
    <property type="match status" value="1"/>
</dbReference>
<evidence type="ECO:0000256" key="3">
    <source>
        <dbReference type="ARBA" id="ARBA00023163"/>
    </source>
</evidence>
<dbReference type="PROSITE" id="PS50043">
    <property type="entry name" value="HTH_LUXR_2"/>
    <property type="match status" value="1"/>
</dbReference>
<keyword evidence="2" id="KW-0238">DNA-binding</keyword>
<dbReference type="PANTHER" id="PTHR44688">
    <property type="entry name" value="DNA-BINDING TRANSCRIPTIONAL ACTIVATOR DEVR_DOSR"/>
    <property type="match status" value="1"/>
</dbReference>
<comment type="caution">
    <text evidence="5">The sequence shown here is derived from an EMBL/GenBank/DDBJ whole genome shotgun (WGS) entry which is preliminary data.</text>
</comment>
<dbReference type="Proteomes" id="UP000234341">
    <property type="component" value="Unassembled WGS sequence"/>
</dbReference>
<accession>A0A2N5C350</accession>
<name>A0A2N5C350_9BURK</name>
<evidence type="ECO:0000256" key="1">
    <source>
        <dbReference type="ARBA" id="ARBA00023015"/>
    </source>
</evidence>
<evidence type="ECO:0000313" key="5">
    <source>
        <dbReference type="EMBL" id="PLP96627.1"/>
    </source>
</evidence>
<sequence length="902" mass="98132">MPTMPTIVVSKLVPPASADSHLARPHLVDSMLTAHSARLLLIRAPAGFGKTTLMQQYVAARQALGHTTAWLRLDAADNDLPRFLGHLGAGLRALVPDTPQASASAERLAASVIATVASQKTPFAILLDDFETIQSESVLNFVQLLLESLPPIGTLVVASRTTPALGLGRLRARGQLLELHPGALRFTLPEATVFIREKCGIPLGDAEISRLHRYTEGWATAIFLATLSLRQRTDYGRFVSSFSGSNTELAEYLAEDILGGQSDAVRSFLLETSILSQLSAPLCDAILGRTDSQAMLSTLERNNLFLFPLNGELDEYRYHSLFASFLQHRLHALDPVRETALHAAAARWYLAADRPVPAIDHLLRAGLHHEAIGLMALHADALLNNGRVRLLSRWFDLVRDKLRTADPRVRISAAWALLLNRRFDEAMATVQQIADDTVADAAREAVLLQAETLRCVLFAMTDQIDACRRTGLPLLDRLPPDDSFQYWMLANSVAYGLVSARRHDEARQVLAQAGARERHGPAPGAALLRSVADCLESIIDLIHGRLGRSMARLRTAQQAWQERPDAVTGGRAAAGVILGLLLYESDQIDEAARFVNDTLPFAKMTGPVDSMTTCHILSARIALVRGDRDLWHRRLHELDELGRQVQSPRAICSAWLERARVATLDGALDAAAQALDAAQAHSAWEALDDAGYGNEVDTPTVARWRLDIARGADRAVCDALATAIAMAAAQQRHWRLVKLRFLHAMALDSVGEARAAFEALTAALRLASHEGLVRTFLDEGDRPASLLQRWMATQRANAASGVAVAFVPALLARMGVSAGTATPAPLPVENHASPDGGLDALTARELDVLRMLSHGHRNRAIAEKLFVSELTVKSHLRRISAKLGAQSRTEVVAIARAKGLLD</sequence>
<evidence type="ECO:0000256" key="2">
    <source>
        <dbReference type="ARBA" id="ARBA00023125"/>
    </source>
</evidence>
<dbReference type="Pfam" id="PF17874">
    <property type="entry name" value="TPR_MalT"/>
    <property type="match status" value="1"/>
</dbReference>
<dbReference type="AlphaFoldDB" id="A0A2N5C350"/>
<dbReference type="Pfam" id="PF00196">
    <property type="entry name" value="GerE"/>
    <property type="match status" value="1"/>
</dbReference>
<dbReference type="InterPro" id="IPR027417">
    <property type="entry name" value="P-loop_NTPase"/>
</dbReference>
<dbReference type="CDD" id="cd06170">
    <property type="entry name" value="LuxR_C_like"/>
    <property type="match status" value="1"/>
</dbReference>
<dbReference type="OrthoDB" id="134985at2"/>
<feature type="domain" description="HTH luxR-type" evidence="4">
    <location>
        <begin position="834"/>
        <end position="899"/>
    </location>
</feature>
<keyword evidence="3" id="KW-0804">Transcription</keyword>
<dbReference type="InterPro" id="IPR011990">
    <property type="entry name" value="TPR-like_helical_dom_sf"/>
</dbReference>
<dbReference type="GO" id="GO:0003677">
    <property type="term" value="F:DNA binding"/>
    <property type="evidence" value="ECO:0007669"/>
    <property type="project" value="UniProtKB-KW"/>
</dbReference>
<dbReference type="Gene3D" id="1.25.40.10">
    <property type="entry name" value="Tetratricopeptide repeat domain"/>
    <property type="match status" value="1"/>
</dbReference>
<dbReference type="Gene3D" id="3.40.50.300">
    <property type="entry name" value="P-loop containing nucleotide triphosphate hydrolases"/>
    <property type="match status" value="1"/>
</dbReference>
<dbReference type="Gene3D" id="1.10.10.10">
    <property type="entry name" value="Winged helix-like DNA-binding domain superfamily/Winged helix DNA-binding domain"/>
    <property type="match status" value="1"/>
</dbReference>
<dbReference type="InterPro" id="IPR036388">
    <property type="entry name" value="WH-like_DNA-bd_sf"/>
</dbReference>
<dbReference type="EMBL" id="PJRP01000025">
    <property type="protein sequence ID" value="PLP96627.1"/>
    <property type="molecule type" value="Genomic_DNA"/>
</dbReference>
<organism evidence="5 6">
    <name type="scientific">Cupriavidus pauculus</name>
    <dbReference type="NCBI Taxonomy" id="82633"/>
    <lineage>
        <taxon>Bacteria</taxon>
        <taxon>Pseudomonadati</taxon>
        <taxon>Pseudomonadota</taxon>
        <taxon>Betaproteobacteria</taxon>
        <taxon>Burkholderiales</taxon>
        <taxon>Burkholderiaceae</taxon>
        <taxon>Cupriavidus</taxon>
    </lineage>
</organism>
<dbReference type="InterPro" id="IPR041617">
    <property type="entry name" value="TPR_MalT"/>
</dbReference>
<dbReference type="SUPFAM" id="SSF46894">
    <property type="entry name" value="C-terminal effector domain of the bipartite response regulators"/>
    <property type="match status" value="1"/>
</dbReference>
<dbReference type="PRINTS" id="PR00038">
    <property type="entry name" value="HTHLUXR"/>
</dbReference>
<gene>
    <name evidence="5" type="ORF">CYJ10_31405</name>
</gene>
<dbReference type="InterPro" id="IPR016032">
    <property type="entry name" value="Sig_transdc_resp-reg_C-effctor"/>
</dbReference>
<dbReference type="InterPro" id="IPR059106">
    <property type="entry name" value="WHD_MalT"/>
</dbReference>
<evidence type="ECO:0000313" key="6">
    <source>
        <dbReference type="Proteomes" id="UP000234341"/>
    </source>
</evidence>
<protein>
    <submittedName>
        <fullName evidence="5">Helix-turn-helix transcriptional regulator</fullName>
    </submittedName>
</protein>
<evidence type="ECO:0000259" key="4">
    <source>
        <dbReference type="PROSITE" id="PS50043"/>
    </source>
</evidence>
<dbReference type="GO" id="GO:0006355">
    <property type="term" value="P:regulation of DNA-templated transcription"/>
    <property type="evidence" value="ECO:0007669"/>
    <property type="project" value="InterPro"/>
</dbReference>
<proteinExistence type="predicted"/>
<dbReference type="PROSITE" id="PS00622">
    <property type="entry name" value="HTH_LUXR_1"/>
    <property type="match status" value="1"/>
</dbReference>
<dbReference type="PANTHER" id="PTHR44688:SF16">
    <property type="entry name" value="DNA-BINDING TRANSCRIPTIONAL ACTIVATOR DEVR_DOSR"/>
    <property type="match status" value="1"/>
</dbReference>
<keyword evidence="1" id="KW-0805">Transcription regulation</keyword>
<dbReference type="SMART" id="SM00421">
    <property type="entry name" value="HTH_LUXR"/>
    <property type="match status" value="1"/>
</dbReference>